<dbReference type="HAMAP" id="MF_00775">
    <property type="entry name" value="UPF0311"/>
    <property type="match status" value="1"/>
</dbReference>
<dbReference type="RefSeq" id="WP_045248941.1">
    <property type="nucleotide sequence ID" value="NZ_CP099706.1"/>
</dbReference>
<comment type="similarity">
    <text evidence="1">Belongs to the UPF0311 family.</text>
</comment>
<reference evidence="2 3" key="1">
    <citation type="submission" date="2015-02" db="EMBL/GenBank/DDBJ databases">
        <title>Draft genome sequences of ten Microbacterium spp. with emphasis on heavy metal contaminated environments.</title>
        <authorList>
            <person name="Corretto E."/>
        </authorList>
    </citation>
    <scope>NUCLEOTIDE SEQUENCE [LARGE SCALE GENOMIC DNA]</scope>
    <source>
        <strain evidence="2 3">DSM 23848</strain>
    </source>
</reference>
<dbReference type="PATRIC" id="fig|582680.7.peg.203"/>
<dbReference type="Gene3D" id="2.40.160.20">
    <property type="match status" value="1"/>
</dbReference>
<accession>A0A0F0LH62</accession>
<dbReference type="OrthoDB" id="3368702at2"/>
<dbReference type="Proteomes" id="UP000033448">
    <property type="component" value="Unassembled WGS sequence"/>
</dbReference>
<dbReference type="PANTHER" id="PTHR37315">
    <property type="entry name" value="UPF0311 PROTEIN BLR7842"/>
    <property type="match status" value="1"/>
</dbReference>
<protein>
    <recommendedName>
        <fullName evidence="1">UPF0311 protein RL72_00192</fullName>
    </recommendedName>
</protein>
<dbReference type="AlphaFoldDB" id="A0A0F0LH62"/>
<comment type="caution">
    <text evidence="2">The sequence shown here is derived from an EMBL/GenBank/DDBJ whole genome shotgun (WGS) entry which is preliminary data.</text>
</comment>
<dbReference type="InterPro" id="IPR020915">
    <property type="entry name" value="UPF0311"/>
</dbReference>
<sequence>MTDLFAELPQPALEPAFDVTVQVGPPIDLGVTSAGHRRVVPILGGRITGSLEAEILPGGSDRQLIREDGTFDIDADYSAVTADGPLLLRARGVRTGPSEVLARLGRGEPVPPSEYYFRTVVEFESSAPRHRGLQRALHVAVCRREGSAVHYRAYRLG</sequence>
<proteinExistence type="inferred from homology"/>
<dbReference type="EMBL" id="JYIT01000040">
    <property type="protein sequence ID" value="KJL31999.1"/>
    <property type="molecule type" value="Genomic_DNA"/>
</dbReference>
<gene>
    <name evidence="2" type="ORF">RL72_00192</name>
</gene>
<evidence type="ECO:0000313" key="2">
    <source>
        <dbReference type="EMBL" id="KJL31999.1"/>
    </source>
</evidence>
<organism evidence="2 3">
    <name type="scientific">Microbacterium azadirachtae</name>
    <dbReference type="NCBI Taxonomy" id="582680"/>
    <lineage>
        <taxon>Bacteria</taxon>
        <taxon>Bacillati</taxon>
        <taxon>Actinomycetota</taxon>
        <taxon>Actinomycetes</taxon>
        <taxon>Micrococcales</taxon>
        <taxon>Microbacteriaceae</taxon>
        <taxon>Microbacterium</taxon>
    </lineage>
</organism>
<keyword evidence="3" id="KW-1185">Reference proteome</keyword>
<dbReference type="PANTHER" id="PTHR37315:SF1">
    <property type="entry name" value="UPF0311 PROTEIN BLR7842"/>
    <property type="match status" value="1"/>
</dbReference>
<evidence type="ECO:0000313" key="3">
    <source>
        <dbReference type="Proteomes" id="UP000033448"/>
    </source>
</evidence>
<evidence type="ECO:0000256" key="1">
    <source>
        <dbReference type="HAMAP-Rule" id="MF_00775"/>
    </source>
</evidence>
<dbReference type="Pfam" id="PF11578">
    <property type="entry name" value="DUF3237"/>
    <property type="match status" value="1"/>
</dbReference>
<name>A0A0F0LH62_9MICO</name>